<dbReference type="GO" id="GO:0006624">
    <property type="term" value="P:vacuolar protein processing"/>
    <property type="evidence" value="ECO:0007669"/>
    <property type="project" value="TreeGrafter"/>
</dbReference>
<keyword evidence="10" id="KW-1185">Reference proteome</keyword>
<reference evidence="9" key="1">
    <citation type="journal article" date="2020" name="Stud. Mycol.">
        <title>101 Dothideomycetes genomes: a test case for predicting lifestyles and emergence of pathogens.</title>
        <authorList>
            <person name="Haridas S."/>
            <person name="Albert R."/>
            <person name="Binder M."/>
            <person name="Bloem J."/>
            <person name="Labutti K."/>
            <person name="Salamov A."/>
            <person name="Andreopoulos B."/>
            <person name="Baker S."/>
            <person name="Barry K."/>
            <person name="Bills G."/>
            <person name="Bluhm B."/>
            <person name="Cannon C."/>
            <person name="Castanera R."/>
            <person name="Culley D."/>
            <person name="Daum C."/>
            <person name="Ezra D."/>
            <person name="Gonzalez J."/>
            <person name="Henrissat B."/>
            <person name="Kuo A."/>
            <person name="Liang C."/>
            <person name="Lipzen A."/>
            <person name="Lutzoni F."/>
            <person name="Magnuson J."/>
            <person name="Mondo S."/>
            <person name="Nolan M."/>
            <person name="Ohm R."/>
            <person name="Pangilinan J."/>
            <person name="Park H.-J."/>
            <person name="Ramirez L."/>
            <person name="Alfaro M."/>
            <person name="Sun H."/>
            <person name="Tritt A."/>
            <person name="Yoshinaga Y."/>
            <person name="Zwiers L.-H."/>
            <person name="Turgeon B."/>
            <person name="Goodwin S."/>
            <person name="Spatafora J."/>
            <person name="Crous P."/>
            <person name="Grigoriev I."/>
        </authorList>
    </citation>
    <scope>NUCLEOTIDE SEQUENCE</scope>
    <source>
        <strain evidence="9">CBS 269.34</strain>
    </source>
</reference>
<evidence type="ECO:0000313" key="9">
    <source>
        <dbReference type="EMBL" id="KAF2492877.1"/>
    </source>
</evidence>
<feature type="transmembrane region" description="Helical" evidence="8">
    <location>
        <begin position="99"/>
        <end position="116"/>
    </location>
</feature>
<sequence length="179" mass="20212">MAQKAAKTLAARNTQILNRTLSISLAVHAFYLLLRLILFRGSFTRKSLITYLLLWLPAAFIQFQFERIGRPTYASAGAGERKELKKSGDDLEAKGLTEWMWDVLYWTYGCTILVAVLGDWAWWWWAIIPLYSGWLAYTTFMGAKGGMAGMTDSAGVPQGGASKRSQKLEKRGGQKMQYR</sequence>
<keyword evidence="6 8" id="KW-0472">Membrane</keyword>
<protein>
    <submittedName>
        <fullName evidence="9">DUF788 domain protein</fullName>
    </submittedName>
</protein>
<keyword evidence="4" id="KW-0256">Endoplasmic reticulum</keyword>
<dbReference type="AlphaFoldDB" id="A0A6A6QPP1"/>
<evidence type="ECO:0000256" key="3">
    <source>
        <dbReference type="ARBA" id="ARBA00022692"/>
    </source>
</evidence>
<feature type="transmembrane region" description="Helical" evidence="8">
    <location>
        <begin position="48"/>
        <end position="65"/>
    </location>
</feature>
<feature type="transmembrane region" description="Helical" evidence="8">
    <location>
        <begin position="21"/>
        <end position="42"/>
    </location>
</feature>
<feature type="transmembrane region" description="Helical" evidence="8">
    <location>
        <begin position="122"/>
        <end position="140"/>
    </location>
</feature>
<feature type="region of interest" description="Disordered" evidence="7">
    <location>
        <begin position="154"/>
        <end position="179"/>
    </location>
</feature>
<evidence type="ECO:0000256" key="1">
    <source>
        <dbReference type="ARBA" id="ARBA00004477"/>
    </source>
</evidence>
<dbReference type="GO" id="GO:0005789">
    <property type="term" value="C:endoplasmic reticulum membrane"/>
    <property type="evidence" value="ECO:0007669"/>
    <property type="project" value="UniProtKB-SubCell"/>
</dbReference>
<keyword evidence="3 8" id="KW-0812">Transmembrane</keyword>
<dbReference type="OrthoDB" id="10012212at2759"/>
<comment type="similarity">
    <text evidence="2">Belongs to the TMEM208 family.</text>
</comment>
<dbReference type="Pfam" id="PF05620">
    <property type="entry name" value="TMEM208_SND2"/>
    <property type="match status" value="1"/>
</dbReference>
<organism evidence="9 10">
    <name type="scientific">Lophium mytilinum</name>
    <dbReference type="NCBI Taxonomy" id="390894"/>
    <lineage>
        <taxon>Eukaryota</taxon>
        <taxon>Fungi</taxon>
        <taxon>Dikarya</taxon>
        <taxon>Ascomycota</taxon>
        <taxon>Pezizomycotina</taxon>
        <taxon>Dothideomycetes</taxon>
        <taxon>Pleosporomycetidae</taxon>
        <taxon>Mytilinidiales</taxon>
        <taxon>Mytilinidiaceae</taxon>
        <taxon>Lophium</taxon>
    </lineage>
</organism>
<dbReference type="PANTHER" id="PTHR13505">
    <property type="entry name" value="TRANSMEMBRANE PROTEIN 208"/>
    <property type="match status" value="1"/>
</dbReference>
<name>A0A6A6QPP1_9PEZI</name>
<dbReference type="EMBL" id="MU004193">
    <property type="protein sequence ID" value="KAF2492877.1"/>
    <property type="molecule type" value="Genomic_DNA"/>
</dbReference>
<evidence type="ECO:0000256" key="8">
    <source>
        <dbReference type="SAM" id="Phobius"/>
    </source>
</evidence>
<proteinExistence type="inferred from homology"/>
<evidence type="ECO:0000256" key="5">
    <source>
        <dbReference type="ARBA" id="ARBA00022989"/>
    </source>
</evidence>
<evidence type="ECO:0000256" key="7">
    <source>
        <dbReference type="SAM" id="MobiDB-lite"/>
    </source>
</evidence>
<dbReference type="Proteomes" id="UP000799750">
    <property type="component" value="Unassembled WGS sequence"/>
</dbReference>
<keyword evidence="5 8" id="KW-1133">Transmembrane helix</keyword>
<accession>A0A6A6QPP1</accession>
<dbReference type="GO" id="GO:0005773">
    <property type="term" value="C:vacuole"/>
    <property type="evidence" value="ECO:0007669"/>
    <property type="project" value="GOC"/>
</dbReference>
<comment type="subcellular location">
    <subcellularLocation>
        <location evidence="1">Endoplasmic reticulum membrane</location>
        <topology evidence="1">Multi-pass membrane protein</topology>
    </subcellularLocation>
</comment>
<evidence type="ECO:0000256" key="4">
    <source>
        <dbReference type="ARBA" id="ARBA00022824"/>
    </source>
</evidence>
<gene>
    <name evidence="9" type="ORF">BU16DRAFT_529144</name>
</gene>
<dbReference type="PANTHER" id="PTHR13505:SF7">
    <property type="entry name" value="TRANSMEMBRANE PROTEIN 208"/>
    <property type="match status" value="1"/>
</dbReference>
<evidence type="ECO:0000256" key="6">
    <source>
        <dbReference type="ARBA" id="ARBA00023136"/>
    </source>
</evidence>
<evidence type="ECO:0000313" key="10">
    <source>
        <dbReference type="Proteomes" id="UP000799750"/>
    </source>
</evidence>
<dbReference type="InterPro" id="IPR008506">
    <property type="entry name" value="SND2/TMEM208"/>
</dbReference>
<evidence type="ECO:0000256" key="2">
    <source>
        <dbReference type="ARBA" id="ARBA00009950"/>
    </source>
</evidence>